<dbReference type="STRING" id="1379903.ATO8_05336"/>
<evidence type="ECO:0000313" key="3">
    <source>
        <dbReference type="Proteomes" id="UP000019063"/>
    </source>
</evidence>
<dbReference type="GO" id="GO:0016747">
    <property type="term" value="F:acyltransferase activity, transferring groups other than amino-acyl groups"/>
    <property type="evidence" value="ECO:0007669"/>
    <property type="project" value="InterPro"/>
</dbReference>
<evidence type="ECO:0000313" key="2">
    <source>
        <dbReference type="EMBL" id="ETW13426.1"/>
    </source>
</evidence>
<sequence>MTDRVILRTDRLTLRPFRAPDFDTYAAYYTGPRAAFVGGPVSRAEAFTRFCAMIGHWQMRGFGRFAICRVEDDTLAFGHAGLLQLDTGLPPELTWTLWHGEDEGQGYAREAATAVRDYAFTQLGLPVLTAVVRRDNAASLRVAETLGGVEDATLPTRFDDEVAFRFTPGTTGGAA</sequence>
<dbReference type="Proteomes" id="UP000019063">
    <property type="component" value="Unassembled WGS sequence"/>
</dbReference>
<dbReference type="PANTHER" id="PTHR43792">
    <property type="entry name" value="GNAT FAMILY, PUTATIVE (AFU_ORTHOLOGUE AFUA_3G00765)-RELATED-RELATED"/>
    <property type="match status" value="1"/>
</dbReference>
<organism evidence="2 3">
    <name type="scientific">Roseivivax marinus</name>
    <dbReference type="NCBI Taxonomy" id="1379903"/>
    <lineage>
        <taxon>Bacteria</taxon>
        <taxon>Pseudomonadati</taxon>
        <taxon>Pseudomonadota</taxon>
        <taxon>Alphaproteobacteria</taxon>
        <taxon>Rhodobacterales</taxon>
        <taxon>Roseobacteraceae</taxon>
        <taxon>Roseivivax</taxon>
    </lineage>
</organism>
<dbReference type="EMBL" id="AQQW01000003">
    <property type="protein sequence ID" value="ETW13426.1"/>
    <property type="molecule type" value="Genomic_DNA"/>
</dbReference>
<feature type="domain" description="N-acetyltransferase" evidence="1">
    <location>
        <begin position="11"/>
        <end position="147"/>
    </location>
</feature>
<dbReference type="SUPFAM" id="SSF55729">
    <property type="entry name" value="Acyl-CoA N-acyltransferases (Nat)"/>
    <property type="match status" value="1"/>
</dbReference>
<dbReference type="Pfam" id="PF13302">
    <property type="entry name" value="Acetyltransf_3"/>
    <property type="match status" value="1"/>
</dbReference>
<dbReference type="RefSeq" id="WP_043842723.1">
    <property type="nucleotide sequence ID" value="NZ_AQQW01000003.1"/>
</dbReference>
<dbReference type="PANTHER" id="PTHR43792:SF1">
    <property type="entry name" value="N-ACETYLTRANSFERASE DOMAIN-CONTAINING PROTEIN"/>
    <property type="match status" value="1"/>
</dbReference>
<dbReference type="AlphaFoldDB" id="W4HMV1"/>
<accession>W4HMV1</accession>
<proteinExistence type="predicted"/>
<dbReference type="InterPro" id="IPR051531">
    <property type="entry name" value="N-acetyltransferase"/>
</dbReference>
<protein>
    <recommendedName>
        <fullName evidence="1">N-acetyltransferase domain-containing protein</fullName>
    </recommendedName>
</protein>
<dbReference type="InterPro" id="IPR016181">
    <property type="entry name" value="Acyl_CoA_acyltransferase"/>
</dbReference>
<comment type="caution">
    <text evidence="2">The sequence shown here is derived from an EMBL/GenBank/DDBJ whole genome shotgun (WGS) entry which is preliminary data.</text>
</comment>
<dbReference type="InterPro" id="IPR000182">
    <property type="entry name" value="GNAT_dom"/>
</dbReference>
<name>W4HMV1_9RHOB</name>
<gene>
    <name evidence="2" type="ORF">ATO8_05336</name>
</gene>
<evidence type="ECO:0000259" key="1">
    <source>
        <dbReference type="Pfam" id="PF13302"/>
    </source>
</evidence>
<reference evidence="2 3" key="1">
    <citation type="journal article" date="2014" name="Antonie Van Leeuwenhoek">
        <title>Roseivivax atlanticus sp. nov., isolated from surface seawater of the Atlantic Ocean.</title>
        <authorList>
            <person name="Li G."/>
            <person name="Lai Q."/>
            <person name="Liu X."/>
            <person name="Sun F."/>
            <person name="Shao Z."/>
        </authorList>
    </citation>
    <scope>NUCLEOTIDE SEQUENCE [LARGE SCALE GENOMIC DNA]</scope>
    <source>
        <strain evidence="2 3">22II-s10s</strain>
    </source>
</reference>
<keyword evidence="3" id="KW-1185">Reference proteome</keyword>
<dbReference type="eggNOG" id="COG1670">
    <property type="taxonomic scope" value="Bacteria"/>
</dbReference>
<dbReference type="Gene3D" id="3.40.630.30">
    <property type="match status" value="1"/>
</dbReference>